<evidence type="ECO:0000256" key="5">
    <source>
        <dbReference type="ARBA" id="ARBA00022737"/>
    </source>
</evidence>
<keyword evidence="9" id="KW-0906">Nuclear pore complex</keyword>
<name>A0A2A9N7Z5_9AGAR</name>
<dbReference type="OrthoDB" id="5566198at2759"/>
<feature type="repeat" description="WD" evidence="11">
    <location>
        <begin position="351"/>
        <end position="382"/>
    </location>
</feature>
<dbReference type="GO" id="GO:0051028">
    <property type="term" value="P:mRNA transport"/>
    <property type="evidence" value="ECO:0007669"/>
    <property type="project" value="UniProtKB-KW"/>
</dbReference>
<evidence type="ECO:0000256" key="12">
    <source>
        <dbReference type="SAM" id="MobiDB-lite"/>
    </source>
</evidence>
<dbReference type="InterPro" id="IPR015943">
    <property type="entry name" value="WD40/YVTN_repeat-like_dom_sf"/>
</dbReference>
<dbReference type="SMART" id="SM00320">
    <property type="entry name" value="WD40"/>
    <property type="match status" value="5"/>
</dbReference>
<feature type="compositionally biased region" description="Polar residues" evidence="12">
    <location>
        <begin position="298"/>
        <end position="325"/>
    </location>
</feature>
<dbReference type="GO" id="GO:0034198">
    <property type="term" value="P:cellular response to amino acid starvation"/>
    <property type="evidence" value="ECO:0007669"/>
    <property type="project" value="TreeGrafter"/>
</dbReference>
<evidence type="ECO:0000256" key="2">
    <source>
        <dbReference type="ARBA" id="ARBA00010102"/>
    </source>
</evidence>
<evidence type="ECO:0008006" key="15">
    <source>
        <dbReference type="Google" id="ProtNLM"/>
    </source>
</evidence>
<proteinExistence type="inferred from homology"/>
<dbReference type="EMBL" id="KZ302163">
    <property type="protein sequence ID" value="PFH46735.1"/>
    <property type="molecule type" value="Genomic_DNA"/>
</dbReference>
<evidence type="ECO:0000313" key="14">
    <source>
        <dbReference type="Proteomes" id="UP000242287"/>
    </source>
</evidence>
<dbReference type="InterPro" id="IPR001680">
    <property type="entry name" value="WD40_rpt"/>
</dbReference>
<evidence type="ECO:0000256" key="1">
    <source>
        <dbReference type="ARBA" id="ARBA00004567"/>
    </source>
</evidence>
<feature type="repeat" description="WD" evidence="11">
    <location>
        <begin position="8"/>
        <end position="42"/>
    </location>
</feature>
<dbReference type="GO" id="GO:0015031">
    <property type="term" value="P:protein transport"/>
    <property type="evidence" value="ECO:0007669"/>
    <property type="project" value="UniProtKB-KW"/>
</dbReference>
<dbReference type="PRINTS" id="PR00320">
    <property type="entry name" value="GPROTEINBRPT"/>
</dbReference>
<comment type="similarity">
    <text evidence="2">Belongs to the WD repeat SEC13 family.</text>
</comment>
<dbReference type="PROSITE" id="PS50294">
    <property type="entry name" value="WD_REPEATS_REGION"/>
    <property type="match status" value="2"/>
</dbReference>
<accession>A0A2A9N7Z5</accession>
<dbReference type="GO" id="GO:0005198">
    <property type="term" value="F:structural molecule activity"/>
    <property type="evidence" value="ECO:0007669"/>
    <property type="project" value="InterPro"/>
</dbReference>
<dbReference type="InterPro" id="IPR037363">
    <property type="entry name" value="Sec13/Seh1_fam"/>
</dbReference>
<dbReference type="STRING" id="703135.A0A2A9N7Z5"/>
<comment type="subcellular location">
    <subcellularLocation>
        <location evidence="1">Nucleus</location>
        <location evidence="1">Nuclear pore complex</location>
    </subcellularLocation>
</comment>
<evidence type="ECO:0000256" key="11">
    <source>
        <dbReference type="PROSITE-ProRule" id="PRU00221"/>
    </source>
</evidence>
<feature type="region of interest" description="Disordered" evidence="12">
    <location>
        <begin position="461"/>
        <end position="480"/>
    </location>
</feature>
<keyword evidence="5" id="KW-0677">Repeat</keyword>
<dbReference type="SUPFAM" id="SSF50978">
    <property type="entry name" value="WD40 repeat-like"/>
    <property type="match status" value="1"/>
</dbReference>
<evidence type="ECO:0000256" key="8">
    <source>
        <dbReference type="ARBA" id="ARBA00023010"/>
    </source>
</evidence>
<dbReference type="InterPro" id="IPR020472">
    <property type="entry name" value="WD40_PAC1"/>
</dbReference>
<evidence type="ECO:0000256" key="7">
    <source>
        <dbReference type="ARBA" id="ARBA00022927"/>
    </source>
</evidence>
<dbReference type="GO" id="GO:1904263">
    <property type="term" value="P:positive regulation of TORC1 signaling"/>
    <property type="evidence" value="ECO:0007669"/>
    <property type="project" value="TreeGrafter"/>
</dbReference>
<organism evidence="13 14">
    <name type="scientific">Amanita thiersii Skay4041</name>
    <dbReference type="NCBI Taxonomy" id="703135"/>
    <lineage>
        <taxon>Eukaryota</taxon>
        <taxon>Fungi</taxon>
        <taxon>Dikarya</taxon>
        <taxon>Basidiomycota</taxon>
        <taxon>Agaricomycotina</taxon>
        <taxon>Agaricomycetes</taxon>
        <taxon>Agaricomycetidae</taxon>
        <taxon>Agaricales</taxon>
        <taxon>Pluteineae</taxon>
        <taxon>Amanitaceae</taxon>
        <taxon>Amanita</taxon>
    </lineage>
</organism>
<dbReference type="GO" id="GO:0035859">
    <property type="term" value="C:Seh1-associated complex"/>
    <property type="evidence" value="ECO:0007669"/>
    <property type="project" value="TreeGrafter"/>
</dbReference>
<dbReference type="Proteomes" id="UP000242287">
    <property type="component" value="Unassembled WGS sequence"/>
</dbReference>
<dbReference type="Pfam" id="PF00400">
    <property type="entry name" value="WD40"/>
    <property type="match status" value="4"/>
</dbReference>
<keyword evidence="3" id="KW-0813">Transport</keyword>
<evidence type="ECO:0000256" key="3">
    <source>
        <dbReference type="ARBA" id="ARBA00022448"/>
    </source>
</evidence>
<dbReference type="GO" id="GO:0031080">
    <property type="term" value="C:nuclear pore outer ring"/>
    <property type="evidence" value="ECO:0007669"/>
    <property type="project" value="TreeGrafter"/>
</dbReference>
<evidence type="ECO:0000256" key="10">
    <source>
        <dbReference type="ARBA" id="ARBA00023242"/>
    </source>
</evidence>
<dbReference type="InterPro" id="IPR036322">
    <property type="entry name" value="WD40_repeat_dom_sf"/>
</dbReference>
<keyword evidence="6" id="KW-0509">mRNA transport</keyword>
<dbReference type="PANTHER" id="PTHR11024:SF3">
    <property type="entry name" value="NUCLEOPORIN SEH1"/>
    <property type="match status" value="1"/>
</dbReference>
<feature type="region of interest" description="Disordered" evidence="12">
    <location>
        <begin position="275"/>
        <end position="344"/>
    </location>
</feature>
<evidence type="ECO:0000256" key="9">
    <source>
        <dbReference type="ARBA" id="ARBA00023132"/>
    </source>
</evidence>
<dbReference type="AlphaFoldDB" id="A0A2A9N7Z5"/>
<feature type="repeat" description="WD" evidence="11">
    <location>
        <begin position="419"/>
        <end position="451"/>
    </location>
</feature>
<gene>
    <name evidence="13" type="ORF">AMATHDRAFT_77541</name>
</gene>
<dbReference type="PROSITE" id="PS50082">
    <property type="entry name" value="WD_REPEATS_2"/>
    <property type="match status" value="4"/>
</dbReference>
<feature type="repeat" description="WD" evidence="11">
    <location>
        <begin position="54"/>
        <end position="88"/>
    </location>
</feature>
<keyword evidence="10" id="KW-0539">Nucleus</keyword>
<reference evidence="13 14" key="1">
    <citation type="submission" date="2014-02" db="EMBL/GenBank/DDBJ databases">
        <title>Transposable element dynamics among asymbiotic and ectomycorrhizal Amanita fungi.</title>
        <authorList>
            <consortium name="DOE Joint Genome Institute"/>
            <person name="Hess J."/>
            <person name="Skrede I."/>
            <person name="Wolfe B."/>
            <person name="LaButti K."/>
            <person name="Ohm R.A."/>
            <person name="Grigoriev I.V."/>
            <person name="Pringle A."/>
        </authorList>
    </citation>
    <scope>NUCLEOTIDE SEQUENCE [LARGE SCALE GENOMIC DNA]</scope>
    <source>
        <strain evidence="13 14">SKay4041</strain>
    </source>
</reference>
<keyword evidence="14" id="KW-1185">Reference proteome</keyword>
<sequence>MIQSGLIPNAHDDLVTDASYDYYGLRLATCSLDQRIKVWKLNETDGSWSVEDEWKAHDAPVSKLSWAHPEFGTILASSSFDRTVKIWEQTTPIISHQALVNGASPQQSISRWVERAMLPDAKAGVRAVEFAPHQLGLKLATISSDNHLRIYECLEPSTLTSWQLTEEVDVTTLPTTPSHSYFSRTDTVALATPTQTNATLDSTTATQVAQALQHNLQQGNAQTRPGVGIREADGGWCVSWCKDRYWGEVIAAACGISGIVKVIQITPSRRPVTILALDPSPSSETSTNPTTTAPPQSLAITTPSSTATNETLPAAPSANQPSSGNTGLSLPSAPSPTPTGPGGTSLMTFAISSISWAPSCGRSYHLIATGGRDGHVRIWRIRPAPEEDCNISYYDDAGKGDGESDERDGKWTASIVADFDHHRSAVGRVEWNITGTVLSSAGNDGRIRLWKATAGNVWRPAGSIGVEQDDERESHNVDME</sequence>
<evidence type="ECO:0000256" key="4">
    <source>
        <dbReference type="ARBA" id="ARBA00022574"/>
    </source>
</evidence>
<dbReference type="Gene3D" id="2.130.10.10">
    <property type="entry name" value="YVTN repeat-like/Quinoprotein amine dehydrogenase"/>
    <property type="match status" value="1"/>
</dbReference>
<evidence type="ECO:0000256" key="6">
    <source>
        <dbReference type="ARBA" id="ARBA00022816"/>
    </source>
</evidence>
<dbReference type="PANTHER" id="PTHR11024">
    <property type="entry name" value="NUCLEAR PORE COMPLEX PROTEIN SEC13 / SEH1 FAMILY MEMBER"/>
    <property type="match status" value="1"/>
</dbReference>
<feature type="compositionally biased region" description="Low complexity" evidence="12">
    <location>
        <begin position="279"/>
        <end position="297"/>
    </location>
</feature>
<protein>
    <recommendedName>
        <fullName evidence="15">Anaphase-promoting complex subunit 4 WD40 domain-containing protein</fullName>
    </recommendedName>
</protein>
<evidence type="ECO:0000313" key="13">
    <source>
        <dbReference type="EMBL" id="PFH46735.1"/>
    </source>
</evidence>
<keyword evidence="4 11" id="KW-0853">WD repeat</keyword>
<keyword evidence="7" id="KW-0653">Protein transport</keyword>
<keyword evidence="8" id="KW-0811">Translocation</keyword>